<dbReference type="AlphaFoldDB" id="A0AAV0ZAY4"/>
<dbReference type="Proteomes" id="UP001157006">
    <property type="component" value="Chromosome 1S"/>
</dbReference>
<organism evidence="1 2">
    <name type="scientific">Vicia faba</name>
    <name type="common">Broad bean</name>
    <name type="synonym">Faba vulgaris</name>
    <dbReference type="NCBI Taxonomy" id="3906"/>
    <lineage>
        <taxon>Eukaryota</taxon>
        <taxon>Viridiplantae</taxon>
        <taxon>Streptophyta</taxon>
        <taxon>Embryophyta</taxon>
        <taxon>Tracheophyta</taxon>
        <taxon>Spermatophyta</taxon>
        <taxon>Magnoliopsida</taxon>
        <taxon>eudicotyledons</taxon>
        <taxon>Gunneridae</taxon>
        <taxon>Pentapetalae</taxon>
        <taxon>rosids</taxon>
        <taxon>fabids</taxon>
        <taxon>Fabales</taxon>
        <taxon>Fabaceae</taxon>
        <taxon>Papilionoideae</taxon>
        <taxon>50 kb inversion clade</taxon>
        <taxon>NPAAA clade</taxon>
        <taxon>Hologalegina</taxon>
        <taxon>IRL clade</taxon>
        <taxon>Fabeae</taxon>
        <taxon>Vicia</taxon>
    </lineage>
</organism>
<name>A0AAV0ZAY4_VICFA</name>
<protein>
    <submittedName>
        <fullName evidence="1">Uncharacterized protein</fullName>
    </submittedName>
</protein>
<dbReference type="EMBL" id="OX451735">
    <property type="protein sequence ID" value="CAI8595066.1"/>
    <property type="molecule type" value="Genomic_DNA"/>
</dbReference>
<evidence type="ECO:0000313" key="1">
    <source>
        <dbReference type="EMBL" id="CAI8595066.1"/>
    </source>
</evidence>
<sequence length="101" mass="12261">TLEFMLQIQDCNINCYYTTILKLLKIRLYKPLTLMPLILQPRFLKPVFLHCLNLLQLTTSIMKKFQAGLFLRWTRWPLIQCSLHNEWTRMMKITTRRMSEL</sequence>
<proteinExistence type="predicted"/>
<accession>A0AAV0ZAY4</accession>
<gene>
    <name evidence="1" type="ORF">VFH_I172880</name>
</gene>
<evidence type="ECO:0000313" key="2">
    <source>
        <dbReference type="Proteomes" id="UP001157006"/>
    </source>
</evidence>
<keyword evidence="2" id="KW-1185">Reference proteome</keyword>
<feature type="non-terminal residue" evidence="1">
    <location>
        <position position="1"/>
    </location>
</feature>
<reference evidence="1 2" key="1">
    <citation type="submission" date="2023-01" db="EMBL/GenBank/DDBJ databases">
        <authorList>
            <person name="Kreplak J."/>
        </authorList>
    </citation>
    <scope>NUCLEOTIDE SEQUENCE [LARGE SCALE GENOMIC DNA]</scope>
</reference>